<evidence type="ECO:0000313" key="1">
    <source>
        <dbReference type="EMBL" id="VDP36300.1"/>
    </source>
</evidence>
<dbReference type="EMBL" id="UZAM01014900">
    <property type="protein sequence ID" value="VDP36300.1"/>
    <property type="molecule type" value="Genomic_DNA"/>
</dbReference>
<keyword evidence="2" id="KW-1185">Reference proteome</keyword>
<accession>A0A183J542</accession>
<protein>
    <submittedName>
        <fullName evidence="1 3">Uncharacterized protein</fullName>
    </submittedName>
</protein>
<organism evidence="3">
    <name type="scientific">Soboliphyme baturini</name>
    <dbReference type="NCBI Taxonomy" id="241478"/>
    <lineage>
        <taxon>Eukaryota</taxon>
        <taxon>Metazoa</taxon>
        <taxon>Ecdysozoa</taxon>
        <taxon>Nematoda</taxon>
        <taxon>Enoplea</taxon>
        <taxon>Dorylaimia</taxon>
        <taxon>Dioctophymatida</taxon>
        <taxon>Dioctophymatoidea</taxon>
        <taxon>Soboliphymatidae</taxon>
        <taxon>Soboliphyme</taxon>
    </lineage>
</organism>
<evidence type="ECO:0000313" key="3">
    <source>
        <dbReference type="WBParaSite" id="SBAD_0001136601-mRNA-1"/>
    </source>
</evidence>
<proteinExistence type="predicted"/>
<reference evidence="1 2" key="2">
    <citation type="submission" date="2018-11" db="EMBL/GenBank/DDBJ databases">
        <authorList>
            <consortium name="Pathogen Informatics"/>
        </authorList>
    </citation>
    <scope>NUCLEOTIDE SEQUENCE [LARGE SCALE GENOMIC DNA]</scope>
</reference>
<evidence type="ECO:0000313" key="2">
    <source>
        <dbReference type="Proteomes" id="UP000270296"/>
    </source>
</evidence>
<reference evidence="3" key="1">
    <citation type="submission" date="2016-06" db="UniProtKB">
        <authorList>
            <consortium name="WormBaseParasite"/>
        </authorList>
    </citation>
    <scope>IDENTIFICATION</scope>
</reference>
<name>A0A183J542_9BILA</name>
<sequence length="89" mass="10134">MYVDDGQLALTTVTWEPNVPDCVAPLLPVDQCLCPSIANRMTQCSSYVHRCTFTLVVDWHFRNAIHLSFKPGHCHTVFQVLVETNQFII</sequence>
<dbReference type="WBParaSite" id="SBAD_0001136601-mRNA-1">
    <property type="protein sequence ID" value="SBAD_0001136601-mRNA-1"/>
    <property type="gene ID" value="SBAD_0001136601"/>
</dbReference>
<dbReference type="AlphaFoldDB" id="A0A183J542"/>
<gene>
    <name evidence="1" type="ORF">SBAD_LOCUS10990</name>
</gene>
<dbReference type="Proteomes" id="UP000270296">
    <property type="component" value="Unassembled WGS sequence"/>
</dbReference>